<dbReference type="AlphaFoldDB" id="A0A081BRQ2"/>
<gene>
    <name evidence="1" type="ORF">U14_05360</name>
</gene>
<name>A0A081BRQ2_9BACT</name>
<evidence type="ECO:0000313" key="1">
    <source>
        <dbReference type="EMBL" id="GAK54083.1"/>
    </source>
</evidence>
<protein>
    <submittedName>
        <fullName evidence="1">Uncharacterized protein</fullName>
    </submittedName>
</protein>
<dbReference type="HOGENOM" id="CLU_2393818_0_0_0"/>
<evidence type="ECO:0000313" key="2">
    <source>
        <dbReference type="Proteomes" id="UP000030700"/>
    </source>
</evidence>
<accession>A0A081BRQ2</accession>
<reference evidence="1" key="1">
    <citation type="journal article" date="2015" name="PeerJ">
        <title>First genomic representation of candidate bacterial phylum KSB3 points to enhanced environmental sensing as a trigger of wastewater bulking.</title>
        <authorList>
            <person name="Sekiguchi Y."/>
            <person name="Ohashi A."/>
            <person name="Parks D.H."/>
            <person name="Yamauchi T."/>
            <person name="Tyson G.W."/>
            <person name="Hugenholtz P."/>
        </authorList>
    </citation>
    <scope>NUCLEOTIDE SEQUENCE [LARGE SCALE GENOMIC DNA]</scope>
</reference>
<keyword evidence="2" id="KW-1185">Reference proteome</keyword>
<dbReference type="STRING" id="1499966.U14_05360"/>
<sequence>MAIVLEERVDRLEALLGQFIVSTNAMMIRSEFDIVAVSDKYVLVNETKSMPKIDYINEFIEMLPQFKEFFPEYQDRIVLPIFSSLYLPEEIVQ</sequence>
<dbReference type="Proteomes" id="UP000030700">
    <property type="component" value="Unassembled WGS sequence"/>
</dbReference>
<proteinExistence type="predicted"/>
<organism evidence="1">
    <name type="scientific">Candidatus Moduliflexus flocculans</name>
    <dbReference type="NCBI Taxonomy" id="1499966"/>
    <lineage>
        <taxon>Bacteria</taxon>
        <taxon>Candidatus Moduliflexota</taxon>
        <taxon>Candidatus Moduliflexia</taxon>
        <taxon>Candidatus Moduliflexales</taxon>
        <taxon>Candidatus Moduliflexaceae</taxon>
    </lineage>
</organism>
<dbReference type="EMBL" id="DF820460">
    <property type="protein sequence ID" value="GAK54083.1"/>
    <property type="molecule type" value="Genomic_DNA"/>
</dbReference>